<sequence length="234" mass="24278">MAEDLHSLAGAAALDALEPDERAAFEAHLASCADCRAEVAALQEAAAQLALSAGSIAPPPRLRAAVLERVGRTRQVPPVVTPLRRRRPVLQWLAAAAAVVLVLALGTTVVVQQQSISDKTQRIEAQERRLDEAAELLRTTPQVVALPSGGELAYATAGGAAVVEVRDAASPGAGRQWELWVIPAGGDPRPSGLVPGTDGRFFLPDLGDATAIAVSNEPAGGSQQPTTTPFVVQL</sequence>
<keyword evidence="8" id="KW-0804">Transcription</keyword>
<evidence type="ECO:0000259" key="13">
    <source>
        <dbReference type="Pfam" id="PF13490"/>
    </source>
</evidence>
<dbReference type="Gene3D" id="1.10.10.1320">
    <property type="entry name" value="Anti-sigma factor, zinc-finger domain"/>
    <property type="match status" value="1"/>
</dbReference>
<dbReference type="Pfam" id="PF10099">
    <property type="entry name" value="RskA_C"/>
    <property type="match status" value="1"/>
</dbReference>
<dbReference type="InterPro" id="IPR018764">
    <property type="entry name" value="RskA_C"/>
</dbReference>
<dbReference type="PANTHER" id="PTHR37461">
    <property type="entry name" value="ANTI-SIGMA-K FACTOR RSKA"/>
    <property type="match status" value="1"/>
</dbReference>
<dbReference type="InterPro" id="IPR027383">
    <property type="entry name" value="Znf_put"/>
</dbReference>
<evidence type="ECO:0000256" key="5">
    <source>
        <dbReference type="ARBA" id="ARBA00022989"/>
    </source>
</evidence>
<proteinExistence type="predicted"/>
<evidence type="ECO:0000256" key="10">
    <source>
        <dbReference type="ARBA" id="ARBA00030803"/>
    </source>
</evidence>
<dbReference type="Proteomes" id="UP000800981">
    <property type="component" value="Unassembled WGS sequence"/>
</dbReference>
<evidence type="ECO:0000313" key="15">
    <source>
        <dbReference type="Proteomes" id="UP000800981"/>
    </source>
</evidence>
<protein>
    <recommendedName>
        <fullName evidence="10">Regulator of SigK</fullName>
    </recommendedName>
    <alternativeName>
        <fullName evidence="9">Sigma-K anti-sigma factor RskA</fullName>
    </alternativeName>
</protein>
<comment type="caution">
    <text evidence="14">The sequence shown here is derived from an EMBL/GenBank/DDBJ whole genome shotgun (WGS) entry which is preliminary data.</text>
</comment>
<dbReference type="RefSeq" id="WP_166280753.1">
    <property type="nucleotide sequence ID" value="NZ_JAANNP010000003.1"/>
</dbReference>
<name>A0ABX0GTI5_9ACTN</name>
<keyword evidence="5 11" id="KW-1133">Transmembrane helix</keyword>
<keyword evidence="4 11" id="KW-0812">Transmembrane</keyword>
<dbReference type="InterPro" id="IPR041916">
    <property type="entry name" value="Anti_sigma_zinc_sf"/>
</dbReference>
<keyword evidence="6" id="KW-0805">Transcription regulation</keyword>
<keyword evidence="15" id="KW-1185">Reference proteome</keyword>
<evidence type="ECO:0000313" key="14">
    <source>
        <dbReference type="EMBL" id="NHC13823.1"/>
    </source>
</evidence>
<dbReference type="EMBL" id="JAANNP010000003">
    <property type="protein sequence ID" value="NHC13823.1"/>
    <property type="molecule type" value="Genomic_DNA"/>
</dbReference>
<feature type="domain" description="Putative zinc-finger" evidence="13">
    <location>
        <begin position="4"/>
        <end position="36"/>
    </location>
</feature>
<comment type="subcellular location">
    <subcellularLocation>
        <location evidence="2">Cell membrane</location>
    </subcellularLocation>
    <subcellularLocation>
        <location evidence="1">Membrane</location>
        <topology evidence="1">Single-pass membrane protein</topology>
    </subcellularLocation>
</comment>
<keyword evidence="3" id="KW-1003">Cell membrane</keyword>
<evidence type="ECO:0000256" key="1">
    <source>
        <dbReference type="ARBA" id="ARBA00004167"/>
    </source>
</evidence>
<evidence type="ECO:0000256" key="11">
    <source>
        <dbReference type="SAM" id="Phobius"/>
    </source>
</evidence>
<evidence type="ECO:0000256" key="6">
    <source>
        <dbReference type="ARBA" id="ARBA00023015"/>
    </source>
</evidence>
<keyword evidence="7 11" id="KW-0472">Membrane</keyword>
<dbReference type="InterPro" id="IPR051474">
    <property type="entry name" value="Anti-sigma-K/W_factor"/>
</dbReference>
<feature type="transmembrane region" description="Helical" evidence="11">
    <location>
        <begin position="92"/>
        <end position="111"/>
    </location>
</feature>
<gene>
    <name evidence="14" type="ORF">G9H71_08520</name>
</gene>
<dbReference type="Pfam" id="PF13490">
    <property type="entry name" value="zf-HC2"/>
    <property type="match status" value="1"/>
</dbReference>
<evidence type="ECO:0000256" key="3">
    <source>
        <dbReference type="ARBA" id="ARBA00022475"/>
    </source>
</evidence>
<organism evidence="14 15">
    <name type="scientific">Motilibacter deserti</name>
    <dbReference type="NCBI Taxonomy" id="2714956"/>
    <lineage>
        <taxon>Bacteria</taxon>
        <taxon>Bacillati</taxon>
        <taxon>Actinomycetota</taxon>
        <taxon>Actinomycetes</taxon>
        <taxon>Motilibacterales</taxon>
        <taxon>Motilibacteraceae</taxon>
        <taxon>Motilibacter</taxon>
    </lineage>
</organism>
<dbReference type="PANTHER" id="PTHR37461:SF1">
    <property type="entry name" value="ANTI-SIGMA-K FACTOR RSKA"/>
    <property type="match status" value="1"/>
</dbReference>
<feature type="domain" description="Anti-sigma K factor RskA C-terminal" evidence="12">
    <location>
        <begin position="93"/>
        <end position="229"/>
    </location>
</feature>
<evidence type="ECO:0000259" key="12">
    <source>
        <dbReference type="Pfam" id="PF10099"/>
    </source>
</evidence>
<reference evidence="14 15" key="1">
    <citation type="submission" date="2020-03" db="EMBL/GenBank/DDBJ databases">
        <title>Two novel Motilibacter sp.</title>
        <authorList>
            <person name="Liu S."/>
        </authorList>
    </citation>
    <scope>NUCLEOTIDE SEQUENCE [LARGE SCALE GENOMIC DNA]</scope>
    <source>
        <strain evidence="14 15">E257</strain>
    </source>
</reference>
<evidence type="ECO:0000256" key="7">
    <source>
        <dbReference type="ARBA" id="ARBA00023136"/>
    </source>
</evidence>
<evidence type="ECO:0000256" key="4">
    <source>
        <dbReference type="ARBA" id="ARBA00022692"/>
    </source>
</evidence>
<evidence type="ECO:0000256" key="2">
    <source>
        <dbReference type="ARBA" id="ARBA00004236"/>
    </source>
</evidence>
<evidence type="ECO:0000256" key="8">
    <source>
        <dbReference type="ARBA" id="ARBA00023163"/>
    </source>
</evidence>
<evidence type="ECO:0000256" key="9">
    <source>
        <dbReference type="ARBA" id="ARBA00029829"/>
    </source>
</evidence>
<accession>A0ABX0GTI5</accession>